<feature type="transmembrane region" description="Helical" evidence="1">
    <location>
        <begin position="45"/>
        <end position="63"/>
    </location>
</feature>
<evidence type="ECO:0000256" key="1">
    <source>
        <dbReference type="SAM" id="Phobius"/>
    </source>
</evidence>
<feature type="transmembrane region" description="Helical" evidence="1">
    <location>
        <begin position="6"/>
        <end position="24"/>
    </location>
</feature>
<keyword evidence="1" id="KW-1133">Transmembrane helix</keyword>
<protein>
    <recommendedName>
        <fullName evidence="4">Secreted protein</fullName>
    </recommendedName>
</protein>
<gene>
    <name evidence="2" type="ORF">JOF56_001871</name>
</gene>
<keyword evidence="1" id="KW-0812">Transmembrane</keyword>
<accession>A0ABS4TAX4</accession>
<comment type="caution">
    <text evidence="2">The sequence shown here is derived from an EMBL/GenBank/DDBJ whole genome shotgun (WGS) entry which is preliminary data.</text>
</comment>
<feature type="transmembrane region" description="Helical" evidence="1">
    <location>
        <begin position="69"/>
        <end position="92"/>
    </location>
</feature>
<name>A0ABS4TAX4_9PSEU</name>
<organism evidence="2 3">
    <name type="scientific">Kibdelosporangium banguiense</name>
    <dbReference type="NCBI Taxonomy" id="1365924"/>
    <lineage>
        <taxon>Bacteria</taxon>
        <taxon>Bacillati</taxon>
        <taxon>Actinomycetota</taxon>
        <taxon>Actinomycetes</taxon>
        <taxon>Pseudonocardiales</taxon>
        <taxon>Pseudonocardiaceae</taxon>
        <taxon>Kibdelosporangium</taxon>
    </lineage>
</organism>
<evidence type="ECO:0008006" key="4">
    <source>
        <dbReference type="Google" id="ProtNLM"/>
    </source>
</evidence>
<keyword evidence="3" id="KW-1185">Reference proteome</keyword>
<dbReference type="Proteomes" id="UP001519332">
    <property type="component" value="Unassembled WGS sequence"/>
</dbReference>
<evidence type="ECO:0000313" key="3">
    <source>
        <dbReference type="Proteomes" id="UP001519332"/>
    </source>
</evidence>
<dbReference type="RefSeq" id="WP_209636384.1">
    <property type="nucleotide sequence ID" value="NZ_JAGINW010000001.1"/>
</dbReference>
<sequence length="105" mass="11033">MSQNMVIVVGGLAVLGVVSAVLSGRRATKRAAKGVREVTRMTSNAARAVVTGVVVTLVQWLIVTHTSDTTTILVTLGIPALFAGVSVARLFAVTEVIHSTRGRHR</sequence>
<reference evidence="2 3" key="1">
    <citation type="submission" date="2021-03" db="EMBL/GenBank/DDBJ databases">
        <title>Sequencing the genomes of 1000 actinobacteria strains.</title>
        <authorList>
            <person name="Klenk H.-P."/>
        </authorList>
    </citation>
    <scope>NUCLEOTIDE SEQUENCE [LARGE SCALE GENOMIC DNA]</scope>
    <source>
        <strain evidence="2 3">DSM 46670</strain>
    </source>
</reference>
<evidence type="ECO:0000313" key="2">
    <source>
        <dbReference type="EMBL" id="MBP2321486.1"/>
    </source>
</evidence>
<proteinExistence type="predicted"/>
<keyword evidence="1" id="KW-0472">Membrane</keyword>
<dbReference type="EMBL" id="JAGINW010000001">
    <property type="protein sequence ID" value="MBP2321486.1"/>
    <property type="molecule type" value="Genomic_DNA"/>
</dbReference>